<dbReference type="GO" id="GO:0005886">
    <property type="term" value="C:plasma membrane"/>
    <property type="evidence" value="ECO:0007669"/>
    <property type="project" value="UniProtKB-SubCell"/>
</dbReference>
<evidence type="ECO:0000256" key="4">
    <source>
        <dbReference type="ARBA" id="ARBA00010561"/>
    </source>
</evidence>
<dbReference type="EMBL" id="BOPF01000036">
    <property type="protein sequence ID" value="GIJ50496.1"/>
    <property type="molecule type" value="Genomic_DNA"/>
</dbReference>
<evidence type="ECO:0000256" key="8">
    <source>
        <dbReference type="ARBA" id="ARBA00022573"/>
    </source>
</evidence>
<dbReference type="AlphaFoldDB" id="A0A8J3YVD6"/>
<keyword evidence="7 19" id="KW-1003">Cell membrane</keyword>
<evidence type="ECO:0000256" key="7">
    <source>
        <dbReference type="ARBA" id="ARBA00022475"/>
    </source>
</evidence>
<comment type="caution">
    <text evidence="20">The sequence shown here is derived from an EMBL/GenBank/DDBJ whole genome shotgun (WGS) entry which is preliminary data.</text>
</comment>
<evidence type="ECO:0000256" key="19">
    <source>
        <dbReference type="HAMAP-Rule" id="MF_00719"/>
    </source>
</evidence>
<accession>A0A8J3YVD6</accession>
<dbReference type="UniPathway" id="UPA00148">
    <property type="reaction ID" value="UER00238"/>
</dbReference>
<keyword evidence="9 19" id="KW-0808">Transferase</keyword>
<keyword evidence="13 19" id="KW-0472">Membrane</keyword>
<keyword evidence="8 19" id="KW-0169">Cobalamin biosynthesis</keyword>
<evidence type="ECO:0000256" key="5">
    <source>
        <dbReference type="ARBA" id="ARBA00013200"/>
    </source>
</evidence>
<evidence type="ECO:0000256" key="17">
    <source>
        <dbReference type="ARBA" id="ARBA00048623"/>
    </source>
</evidence>
<keyword evidence="10 19" id="KW-0812">Transmembrane</keyword>
<comment type="cofactor">
    <cofactor evidence="1 19">
        <name>Mg(2+)</name>
        <dbReference type="ChEBI" id="CHEBI:18420"/>
    </cofactor>
</comment>
<keyword evidence="21" id="KW-1185">Reference proteome</keyword>
<reference evidence="20" key="1">
    <citation type="submission" date="2021-01" db="EMBL/GenBank/DDBJ databases">
        <title>Whole genome shotgun sequence of Virgisporangium aliadipatigenens NBRC 105644.</title>
        <authorList>
            <person name="Komaki H."/>
            <person name="Tamura T."/>
        </authorList>
    </citation>
    <scope>NUCLEOTIDE SEQUENCE</scope>
    <source>
        <strain evidence="20">NBRC 105644</strain>
    </source>
</reference>
<evidence type="ECO:0000256" key="3">
    <source>
        <dbReference type="ARBA" id="ARBA00004663"/>
    </source>
</evidence>
<comment type="function">
    <text evidence="14 19">Joins adenosylcobinamide-GDP and alpha-ribazole to generate adenosylcobalamin (Ado-cobalamin). Also synthesizes adenosylcobalamin 5'-phosphate from adenosylcobinamide-GDP and alpha-ribazole 5'-phosphate.</text>
</comment>
<dbReference type="GO" id="GO:0009236">
    <property type="term" value="P:cobalamin biosynthetic process"/>
    <property type="evidence" value="ECO:0007669"/>
    <property type="project" value="UniProtKB-UniRule"/>
</dbReference>
<comment type="subcellular location">
    <subcellularLocation>
        <location evidence="2 19">Cell membrane</location>
        <topology evidence="2 19">Multi-pass membrane protein</topology>
    </subcellularLocation>
</comment>
<evidence type="ECO:0000256" key="13">
    <source>
        <dbReference type="ARBA" id="ARBA00023136"/>
    </source>
</evidence>
<organism evidence="20 21">
    <name type="scientific">Virgisporangium aliadipatigenens</name>
    <dbReference type="NCBI Taxonomy" id="741659"/>
    <lineage>
        <taxon>Bacteria</taxon>
        <taxon>Bacillati</taxon>
        <taxon>Actinomycetota</taxon>
        <taxon>Actinomycetes</taxon>
        <taxon>Micromonosporales</taxon>
        <taxon>Micromonosporaceae</taxon>
        <taxon>Virgisporangium</taxon>
    </lineage>
</organism>
<evidence type="ECO:0000256" key="18">
    <source>
        <dbReference type="ARBA" id="ARBA00049504"/>
    </source>
</evidence>
<dbReference type="RefSeq" id="WP_203903925.1">
    <property type="nucleotide sequence ID" value="NZ_BOPF01000036.1"/>
</dbReference>
<evidence type="ECO:0000256" key="11">
    <source>
        <dbReference type="ARBA" id="ARBA00022842"/>
    </source>
</evidence>
<dbReference type="GO" id="GO:0051073">
    <property type="term" value="F:adenosylcobinamide-GDP ribazoletransferase activity"/>
    <property type="evidence" value="ECO:0007669"/>
    <property type="project" value="UniProtKB-UniRule"/>
</dbReference>
<dbReference type="PANTHER" id="PTHR34148:SF1">
    <property type="entry name" value="ADENOSYLCOBINAMIDE-GDP RIBAZOLETRANSFERASE"/>
    <property type="match status" value="1"/>
</dbReference>
<keyword evidence="11 19" id="KW-0460">Magnesium</keyword>
<feature type="transmembrane region" description="Helical" evidence="19">
    <location>
        <begin position="163"/>
        <end position="192"/>
    </location>
</feature>
<evidence type="ECO:0000256" key="15">
    <source>
        <dbReference type="ARBA" id="ARBA00032605"/>
    </source>
</evidence>
<dbReference type="PANTHER" id="PTHR34148">
    <property type="entry name" value="ADENOSYLCOBINAMIDE-GDP RIBAZOLETRANSFERASE"/>
    <property type="match status" value="1"/>
</dbReference>
<evidence type="ECO:0000256" key="14">
    <source>
        <dbReference type="ARBA" id="ARBA00025228"/>
    </source>
</evidence>
<evidence type="ECO:0000256" key="10">
    <source>
        <dbReference type="ARBA" id="ARBA00022692"/>
    </source>
</evidence>
<evidence type="ECO:0000256" key="2">
    <source>
        <dbReference type="ARBA" id="ARBA00004651"/>
    </source>
</evidence>
<name>A0A8J3YVD6_9ACTN</name>
<sequence>MILLHGLRLAVSVLTVLPVRAARWDRPTAAVAMTLAPLVGAGLGAVLGGIGSGLRAAGATPLLAAAVIVAAGALLTRGMHLDGLADTADGLGTYGAPERALAVAKAPDVGAFGVIAIGCALLVQVAALASVPGPVAVIVAVAGGRLSVPWACRRGTPAARPDGLGATVAGTVPPWALAVATVAVLGLCAAAVPGRPWQGPLAVLVSLLAGELLVRHCVRRFGGITGDVIGASVEITTTVALVGVSLGGNP</sequence>
<keyword evidence="12 19" id="KW-1133">Transmembrane helix</keyword>
<dbReference type="EC" id="2.7.8.26" evidence="5 19"/>
<evidence type="ECO:0000256" key="16">
    <source>
        <dbReference type="ARBA" id="ARBA00032853"/>
    </source>
</evidence>
<feature type="transmembrane region" description="Helical" evidence="19">
    <location>
        <begin position="109"/>
        <end position="142"/>
    </location>
</feature>
<dbReference type="Proteomes" id="UP000619260">
    <property type="component" value="Unassembled WGS sequence"/>
</dbReference>
<evidence type="ECO:0000256" key="9">
    <source>
        <dbReference type="ARBA" id="ARBA00022679"/>
    </source>
</evidence>
<evidence type="ECO:0000313" key="21">
    <source>
        <dbReference type="Proteomes" id="UP000619260"/>
    </source>
</evidence>
<comment type="pathway">
    <text evidence="3 19">Cofactor biosynthesis; adenosylcobalamin biosynthesis; adenosylcobalamin from cob(II)yrinate a,c-diamide: step 7/7.</text>
</comment>
<feature type="transmembrane region" description="Helical" evidence="19">
    <location>
        <begin position="31"/>
        <end position="50"/>
    </location>
</feature>
<dbReference type="InterPro" id="IPR003805">
    <property type="entry name" value="CobS"/>
</dbReference>
<evidence type="ECO:0000256" key="1">
    <source>
        <dbReference type="ARBA" id="ARBA00001946"/>
    </source>
</evidence>
<comment type="catalytic activity">
    <reaction evidence="18 19">
        <text>alpha-ribazole 5'-phosphate + adenosylcob(III)inamide-GDP = adenosylcob(III)alamin 5'-phosphate + GMP + H(+)</text>
        <dbReference type="Rhea" id="RHEA:23560"/>
        <dbReference type="ChEBI" id="CHEBI:15378"/>
        <dbReference type="ChEBI" id="CHEBI:57918"/>
        <dbReference type="ChEBI" id="CHEBI:58115"/>
        <dbReference type="ChEBI" id="CHEBI:60487"/>
        <dbReference type="ChEBI" id="CHEBI:60493"/>
        <dbReference type="EC" id="2.7.8.26"/>
    </reaction>
</comment>
<evidence type="ECO:0000256" key="6">
    <source>
        <dbReference type="ARBA" id="ARBA00015850"/>
    </source>
</evidence>
<dbReference type="GO" id="GO:0008818">
    <property type="term" value="F:cobalamin 5'-phosphate synthase activity"/>
    <property type="evidence" value="ECO:0007669"/>
    <property type="project" value="UniProtKB-UniRule"/>
</dbReference>
<evidence type="ECO:0000313" key="20">
    <source>
        <dbReference type="EMBL" id="GIJ50496.1"/>
    </source>
</evidence>
<dbReference type="Pfam" id="PF02654">
    <property type="entry name" value="CobS"/>
    <property type="match status" value="1"/>
</dbReference>
<evidence type="ECO:0000256" key="12">
    <source>
        <dbReference type="ARBA" id="ARBA00022989"/>
    </source>
</evidence>
<protein>
    <recommendedName>
        <fullName evidence="6 19">Adenosylcobinamide-GDP ribazoletransferase</fullName>
        <ecNumber evidence="5 19">2.7.8.26</ecNumber>
    </recommendedName>
    <alternativeName>
        <fullName evidence="16 19">Cobalamin synthase</fullName>
    </alternativeName>
    <alternativeName>
        <fullName evidence="15 19">Cobalamin-5'-phosphate synthase</fullName>
    </alternativeName>
</protein>
<proteinExistence type="inferred from homology"/>
<gene>
    <name evidence="19 20" type="primary">cobS</name>
    <name evidence="20" type="ORF">Val02_73820</name>
</gene>
<dbReference type="HAMAP" id="MF_00719">
    <property type="entry name" value="CobS"/>
    <property type="match status" value="1"/>
</dbReference>
<feature type="transmembrane region" description="Helical" evidence="19">
    <location>
        <begin position="57"/>
        <end position="75"/>
    </location>
</feature>
<comment type="catalytic activity">
    <reaction evidence="17 19">
        <text>alpha-ribazole + adenosylcob(III)inamide-GDP = adenosylcob(III)alamin + GMP + H(+)</text>
        <dbReference type="Rhea" id="RHEA:16049"/>
        <dbReference type="ChEBI" id="CHEBI:10329"/>
        <dbReference type="ChEBI" id="CHEBI:15378"/>
        <dbReference type="ChEBI" id="CHEBI:18408"/>
        <dbReference type="ChEBI" id="CHEBI:58115"/>
        <dbReference type="ChEBI" id="CHEBI:60487"/>
        <dbReference type="EC" id="2.7.8.26"/>
    </reaction>
</comment>
<comment type="similarity">
    <text evidence="4 19">Belongs to the CobS family.</text>
</comment>